<dbReference type="SUPFAM" id="SSF54991">
    <property type="entry name" value="Anticodon-binding domain of PheRS"/>
    <property type="match status" value="1"/>
</dbReference>
<feature type="binding site" evidence="11">
    <location>
        <position position="474"/>
    </location>
    <ligand>
        <name>Mg(2+)</name>
        <dbReference type="ChEBI" id="CHEBI:18420"/>
        <note>shared with alpha subunit</note>
    </ligand>
</feature>
<dbReference type="Pfam" id="PF03147">
    <property type="entry name" value="FDX-ACB"/>
    <property type="match status" value="1"/>
</dbReference>
<comment type="caution">
    <text evidence="11">Lacks conserved residue(s) required for the propagation of feature annotation.</text>
</comment>
<dbReference type="EMBL" id="JAOSID010000009">
    <property type="protein sequence ID" value="MDO8168232.1"/>
    <property type="molecule type" value="Genomic_DNA"/>
</dbReference>
<keyword evidence="4 11" id="KW-0479">Metal-binding</keyword>
<dbReference type="Pfam" id="PF17759">
    <property type="entry name" value="tRNA_synthFbeta"/>
    <property type="match status" value="1"/>
</dbReference>
<evidence type="ECO:0000313" key="14">
    <source>
        <dbReference type="EMBL" id="MDO8168232.1"/>
    </source>
</evidence>
<dbReference type="GO" id="GO:0004826">
    <property type="term" value="F:phenylalanine-tRNA ligase activity"/>
    <property type="evidence" value="ECO:0007669"/>
    <property type="project" value="UniProtKB-EC"/>
</dbReference>
<evidence type="ECO:0000256" key="4">
    <source>
        <dbReference type="ARBA" id="ARBA00022723"/>
    </source>
</evidence>
<dbReference type="Gene3D" id="2.40.50.140">
    <property type="entry name" value="Nucleic acid-binding proteins"/>
    <property type="match status" value="1"/>
</dbReference>
<comment type="cofactor">
    <cofactor evidence="11">
        <name>Mg(2+)</name>
        <dbReference type="ChEBI" id="CHEBI:18420"/>
    </cofactor>
    <text evidence="11">Binds 2 magnesium ions per tetramer.</text>
</comment>
<keyword evidence="11" id="KW-0963">Cytoplasm</keyword>
<dbReference type="RefSeq" id="WP_304515437.1">
    <property type="nucleotide sequence ID" value="NZ_JAOSID010000009.1"/>
</dbReference>
<evidence type="ECO:0000256" key="5">
    <source>
        <dbReference type="ARBA" id="ARBA00022741"/>
    </source>
</evidence>
<evidence type="ECO:0000313" key="15">
    <source>
        <dbReference type="Proteomes" id="UP001172036"/>
    </source>
</evidence>
<dbReference type="PANTHER" id="PTHR10947">
    <property type="entry name" value="PHENYLALANYL-TRNA SYNTHETASE BETA CHAIN AND LEUCINE-RICH REPEAT-CONTAINING PROTEIN 47"/>
    <property type="match status" value="1"/>
</dbReference>
<dbReference type="SUPFAM" id="SSF46955">
    <property type="entry name" value="Putative DNA-binding domain"/>
    <property type="match status" value="1"/>
</dbReference>
<evidence type="ECO:0000256" key="7">
    <source>
        <dbReference type="ARBA" id="ARBA00022842"/>
    </source>
</evidence>
<evidence type="ECO:0000256" key="2">
    <source>
        <dbReference type="ARBA" id="ARBA00011209"/>
    </source>
</evidence>
<dbReference type="SMART" id="SM00873">
    <property type="entry name" value="B3_4"/>
    <property type="match status" value="1"/>
</dbReference>
<evidence type="ECO:0000256" key="11">
    <source>
        <dbReference type="HAMAP-Rule" id="MF_00283"/>
    </source>
</evidence>
<keyword evidence="5 11" id="KW-0547">Nucleotide-binding</keyword>
<dbReference type="Gene3D" id="3.30.70.380">
    <property type="entry name" value="Ferrodoxin-fold anticodon-binding domain"/>
    <property type="match status" value="1"/>
</dbReference>
<keyword evidence="7 11" id="KW-0460">Magnesium</keyword>
<evidence type="ECO:0000256" key="8">
    <source>
        <dbReference type="ARBA" id="ARBA00022917"/>
    </source>
</evidence>
<evidence type="ECO:0000256" key="10">
    <source>
        <dbReference type="ARBA" id="ARBA00049255"/>
    </source>
</evidence>
<accession>A0ABT9DEV9</accession>
<dbReference type="InterPro" id="IPR009061">
    <property type="entry name" value="DNA-bd_dom_put_sf"/>
</dbReference>
<dbReference type="SUPFAM" id="SSF50249">
    <property type="entry name" value="Nucleic acid-binding proteins"/>
    <property type="match status" value="1"/>
</dbReference>
<feature type="domain" description="FDX-ACB" evidence="12">
    <location>
        <begin position="707"/>
        <end position="801"/>
    </location>
</feature>
<dbReference type="Proteomes" id="UP001172036">
    <property type="component" value="Unassembled WGS sequence"/>
</dbReference>
<feature type="domain" description="B5" evidence="13">
    <location>
        <begin position="414"/>
        <end position="490"/>
    </location>
</feature>
<dbReference type="PROSITE" id="PS51483">
    <property type="entry name" value="B5"/>
    <property type="match status" value="1"/>
</dbReference>
<sequence>MIINENILKEYLISIPSILNLKRLVNDHITQIEQIKYIQEKFHQKKLIIGQIIEIKKNYNKNGNNLAQISIGNQLLSVECHNYKMLEKKKIILLLNQKKTKQKKNQNYPNKTTSKETLNTEILPAQELKLNNYYSSQQEKENLLFLDDEAPIGKCALTYLKLKGFYIELSLTPNRTDLLSHIGFAQDLKAILNNTKNQVNFIPPSKHTFKESNITNTFRAQITSHDCFEYHVSYINNIQIHPSPLWLQNLLIASNIAPMNNVIDVINLVMIEYGIPLNVFDASFLPNQKIKVRNAHYNEKVKISETEEYTLNNNDLVICHDSNIISIAGVINHNKYEINNQTNKIIITAAYFNPQNILITSKKLGINNEKTLRFSRGINQELIQASLEKAIFLLQKLTNCIVCKNIFSIRKKIRQNPEILLSLKLIRNKTGINWTIKKVLNILHRLDYKIQNTPNNILKIVAPSRRYDINIAEDVISDLVRMHGYSKIISQNFYIQESGLRNHQQQSLYKLRHILSYLGFYEIKTYSLTDKKTFNLFSVDDNYLQVIKPISKTKIILRQTLSGGLIEVLSFNQKNDNLDNAFFEIGKVYYKNKETLHLSLGLSGTFITSHWIRKGIESSFFILKGVLETITSYLNIQINLSQTSQYLNLHPGIQADIIFKNKPIGFIGEVHPALYNIYNIKKSFICEINLETIIFEQQKDFSFQKIHKFPSITRDLSFFVNRKYTFKEILETLTCKKRKIMVKCELIDLYYPDQKILPNEHSLSFRFIFNDIDHNLTKSYIDNIMEEIENQIKQKFQAKIR</sequence>
<dbReference type="EC" id="6.1.1.20" evidence="11"/>
<dbReference type="NCBIfam" id="TIGR00472">
    <property type="entry name" value="pheT_bact"/>
    <property type="match status" value="1"/>
</dbReference>
<keyword evidence="6 11" id="KW-0067">ATP-binding</keyword>
<comment type="catalytic activity">
    <reaction evidence="10 11">
        <text>tRNA(Phe) + L-phenylalanine + ATP = L-phenylalanyl-tRNA(Phe) + AMP + diphosphate + H(+)</text>
        <dbReference type="Rhea" id="RHEA:19413"/>
        <dbReference type="Rhea" id="RHEA-COMP:9668"/>
        <dbReference type="Rhea" id="RHEA-COMP:9699"/>
        <dbReference type="ChEBI" id="CHEBI:15378"/>
        <dbReference type="ChEBI" id="CHEBI:30616"/>
        <dbReference type="ChEBI" id="CHEBI:33019"/>
        <dbReference type="ChEBI" id="CHEBI:58095"/>
        <dbReference type="ChEBI" id="CHEBI:78442"/>
        <dbReference type="ChEBI" id="CHEBI:78531"/>
        <dbReference type="ChEBI" id="CHEBI:456215"/>
        <dbReference type="EC" id="6.1.1.20"/>
    </reaction>
</comment>
<feature type="binding site" evidence="11">
    <location>
        <position position="468"/>
    </location>
    <ligand>
        <name>Mg(2+)</name>
        <dbReference type="ChEBI" id="CHEBI:18420"/>
        <note>shared with alpha subunit</note>
    </ligand>
</feature>
<evidence type="ECO:0000256" key="1">
    <source>
        <dbReference type="ARBA" id="ARBA00008653"/>
    </source>
</evidence>
<dbReference type="SUPFAM" id="SSF55681">
    <property type="entry name" value="Class II aaRS and biotin synthetases"/>
    <property type="match status" value="1"/>
</dbReference>
<keyword evidence="8 11" id="KW-0648">Protein biosynthesis</keyword>
<evidence type="ECO:0000256" key="6">
    <source>
        <dbReference type="ARBA" id="ARBA00022840"/>
    </source>
</evidence>
<dbReference type="CDD" id="cd00769">
    <property type="entry name" value="PheRS_beta_core"/>
    <property type="match status" value="1"/>
</dbReference>
<dbReference type="InterPro" id="IPR036690">
    <property type="entry name" value="Fdx_antiC-bd_sf"/>
</dbReference>
<dbReference type="InterPro" id="IPR020825">
    <property type="entry name" value="Phe-tRNA_synthase-like_B3/B4"/>
</dbReference>
<dbReference type="PROSITE" id="PS51447">
    <property type="entry name" value="FDX_ACB"/>
    <property type="match status" value="1"/>
</dbReference>
<dbReference type="Pfam" id="PF03484">
    <property type="entry name" value="B5"/>
    <property type="match status" value="1"/>
</dbReference>
<dbReference type="SUPFAM" id="SSF56037">
    <property type="entry name" value="PheT/TilS domain"/>
    <property type="match status" value="1"/>
</dbReference>
<dbReference type="InterPro" id="IPR012340">
    <property type="entry name" value="NA-bd_OB-fold"/>
</dbReference>
<dbReference type="InterPro" id="IPR004532">
    <property type="entry name" value="Phe-tRNA-ligase_IIc_bsu_bact"/>
</dbReference>
<evidence type="ECO:0000259" key="13">
    <source>
        <dbReference type="PROSITE" id="PS51483"/>
    </source>
</evidence>
<organism evidence="14 15">
    <name type="scientific">Candidatus Phytoplasma melaleucae</name>
    <dbReference type="NCBI Taxonomy" id="2982630"/>
    <lineage>
        <taxon>Bacteria</taxon>
        <taxon>Bacillati</taxon>
        <taxon>Mycoplasmatota</taxon>
        <taxon>Mollicutes</taxon>
        <taxon>Acholeplasmatales</taxon>
        <taxon>Acholeplasmataceae</taxon>
        <taxon>Candidatus Phytoplasma</taxon>
    </lineage>
</organism>
<dbReference type="InterPro" id="IPR045864">
    <property type="entry name" value="aa-tRNA-synth_II/BPL/LPL"/>
</dbReference>
<dbReference type="InterPro" id="IPR045060">
    <property type="entry name" value="Phe-tRNA-ligase_IIc_bsu"/>
</dbReference>
<proteinExistence type="inferred from homology"/>
<evidence type="ECO:0000256" key="9">
    <source>
        <dbReference type="ARBA" id="ARBA00023146"/>
    </source>
</evidence>
<dbReference type="InterPro" id="IPR005146">
    <property type="entry name" value="B3/B4_tRNA-bd"/>
</dbReference>
<feature type="binding site" evidence="11">
    <location>
        <position position="478"/>
    </location>
    <ligand>
        <name>Mg(2+)</name>
        <dbReference type="ChEBI" id="CHEBI:18420"/>
        <note>shared with alpha subunit</note>
    </ligand>
</feature>
<dbReference type="Gene3D" id="3.30.56.10">
    <property type="match status" value="2"/>
</dbReference>
<comment type="caution">
    <text evidence="14">The sequence shown here is derived from an EMBL/GenBank/DDBJ whole genome shotgun (WGS) entry which is preliminary data.</text>
</comment>
<dbReference type="InterPro" id="IPR041616">
    <property type="entry name" value="PheRS_beta_core"/>
</dbReference>
<dbReference type="SMART" id="SM00874">
    <property type="entry name" value="B5"/>
    <property type="match status" value="1"/>
</dbReference>
<name>A0ABT9DEV9_9MOLU</name>
<dbReference type="Gene3D" id="3.50.40.10">
    <property type="entry name" value="Phenylalanyl-trna Synthetase, Chain B, domain 3"/>
    <property type="match status" value="1"/>
</dbReference>
<keyword evidence="15" id="KW-1185">Reference proteome</keyword>
<dbReference type="Gene3D" id="3.30.930.10">
    <property type="entry name" value="Bira Bifunctional Protein, Domain 2"/>
    <property type="match status" value="1"/>
</dbReference>
<dbReference type="InterPro" id="IPR005147">
    <property type="entry name" value="tRNA_synthase_B5-dom"/>
</dbReference>
<dbReference type="Pfam" id="PF03483">
    <property type="entry name" value="B3_4"/>
    <property type="match status" value="1"/>
</dbReference>
<evidence type="ECO:0000259" key="12">
    <source>
        <dbReference type="PROSITE" id="PS51447"/>
    </source>
</evidence>
<comment type="similarity">
    <text evidence="1 11">Belongs to the phenylalanyl-tRNA synthetase beta subunit family. Type 1 subfamily.</text>
</comment>
<gene>
    <name evidence="11 14" type="primary">pheT</name>
    <name evidence="14" type="ORF">OC680_01940</name>
</gene>
<reference evidence="14 15" key="1">
    <citation type="journal article" date="2023" name="Int. J. Syst. Evol. Microbiol.">
        <title>The observation of taxonomic boundaries for the 16SrII and 16SrXXV phytoplasmas using genome-based delimitation.</title>
        <authorList>
            <person name="Rodrigues Jardim B."/>
            <person name="Tran-Nguyen L.T.T."/>
            <person name="Gambley C."/>
            <person name="Al-Sadi A.M."/>
            <person name="Al-Subhi A.M."/>
            <person name="Foissac X."/>
            <person name="Salar P."/>
            <person name="Cai H."/>
            <person name="Yang J.Y."/>
            <person name="Davis R."/>
            <person name="Jones L."/>
            <person name="Rodoni B."/>
            <person name="Constable F.E."/>
        </authorList>
    </citation>
    <scope>NUCLEOTIDE SEQUENCE [LARGE SCALE GENOMIC DNA]</scope>
    <source>
        <strain evidence="14">BAWM-155c</strain>
    </source>
</reference>
<dbReference type="HAMAP" id="MF_00283">
    <property type="entry name" value="Phe_tRNA_synth_beta1"/>
    <property type="match status" value="1"/>
</dbReference>
<keyword evidence="9 11" id="KW-0030">Aminoacyl-tRNA synthetase</keyword>
<dbReference type="SMART" id="SM00896">
    <property type="entry name" value="FDX-ACB"/>
    <property type="match status" value="1"/>
</dbReference>
<protein>
    <recommendedName>
        <fullName evidence="11">Phenylalanine--tRNA ligase beta subunit</fullName>
        <ecNumber evidence="11">6.1.1.20</ecNumber>
    </recommendedName>
    <alternativeName>
        <fullName evidence="11">Phenylalanyl-tRNA synthetase beta subunit</fullName>
        <shortName evidence="11">PheRS</shortName>
    </alternativeName>
</protein>
<comment type="subunit">
    <text evidence="2 11">Tetramer of two alpha and two beta subunits.</text>
</comment>
<evidence type="ECO:0000256" key="3">
    <source>
        <dbReference type="ARBA" id="ARBA00022598"/>
    </source>
</evidence>
<keyword evidence="3 11" id="KW-0436">Ligase</keyword>
<dbReference type="PANTHER" id="PTHR10947:SF0">
    <property type="entry name" value="PHENYLALANINE--TRNA LIGASE BETA SUBUNIT"/>
    <property type="match status" value="1"/>
</dbReference>
<dbReference type="InterPro" id="IPR005121">
    <property type="entry name" value="Fdx_antiC-bd"/>
</dbReference>
<comment type="subcellular location">
    <subcellularLocation>
        <location evidence="11">Cytoplasm</location>
    </subcellularLocation>
</comment>